<sequence>MSFPGSVLLNQGDIYKQSATQIHPLGTRGYTRDGRVFRYSRNGGVALVRGKLVQSAVNITGVDTTLLGTTHYATTNSTRIQVMPSTKGLFSTADAYKDGLLYVSDSAGSTGQGQYVQIYSHTKSTSTATAVQIYLRQGDVLTKGLTTKAELGVQKNRYDDVVVYPVAATGIPLGVPPRAITIAYYFWLQTWGPACVLCGAALTYDNVCVPSTAATGTFLKMSTKSTATGTFERPRLGHALEVGAAGEYTLVELMLAP</sequence>
<name>A0A6M3XMT1_9ZZZZ</name>
<dbReference type="AlphaFoldDB" id="A0A6M3XMT1"/>
<organism evidence="1">
    <name type="scientific">viral metagenome</name>
    <dbReference type="NCBI Taxonomy" id="1070528"/>
    <lineage>
        <taxon>unclassified sequences</taxon>
        <taxon>metagenomes</taxon>
        <taxon>organismal metagenomes</taxon>
    </lineage>
</organism>
<gene>
    <name evidence="1" type="ORF">TM448B01497_0001</name>
</gene>
<reference evidence="1" key="1">
    <citation type="submission" date="2020-03" db="EMBL/GenBank/DDBJ databases">
        <title>The deep terrestrial virosphere.</title>
        <authorList>
            <person name="Holmfeldt K."/>
            <person name="Nilsson E."/>
            <person name="Simone D."/>
            <person name="Lopez-Fernandez M."/>
            <person name="Wu X."/>
            <person name="de Brujin I."/>
            <person name="Lundin D."/>
            <person name="Andersson A."/>
            <person name="Bertilsson S."/>
            <person name="Dopson M."/>
        </authorList>
    </citation>
    <scope>NUCLEOTIDE SEQUENCE</scope>
    <source>
        <strain evidence="1">TM448B01497</strain>
    </source>
</reference>
<protein>
    <submittedName>
        <fullName evidence="1">Uncharacterized protein</fullName>
    </submittedName>
</protein>
<evidence type="ECO:0000313" key="1">
    <source>
        <dbReference type="EMBL" id="QJH99136.1"/>
    </source>
</evidence>
<proteinExistence type="predicted"/>
<accession>A0A6M3XMT1</accession>
<dbReference type="EMBL" id="MT144771">
    <property type="protein sequence ID" value="QJH99136.1"/>
    <property type="molecule type" value="Genomic_DNA"/>
</dbReference>